<reference evidence="2 3" key="1">
    <citation type="submission" date="2023-04" db="EMBL/GenBank/DDBJ databases">
        <title>Two novel species of Flavobacterium.</title>
        <authorList>
            <person name="Liu Q."/>
            <person name="Xin Y.-H."/>
        </authorList>
    </citation>
    <scope>NUCLEOTIDE SEQUENCE [LARGE SCALE GENOMIC DNA]</scope>
    <source>
        <strain evidence="2 3">LB1P51</strain>
    </source>
</reference>
<proteinExistence type="predicted"/>
<feature type="transmembrane region" description="Helical" evidence="1">
    <location>
        <begin position="60"/>
        <end position="80"/>
    </location>
</feature>
<dbReference type="RefSeq" id="WP_282715588.1">
    <property type="nucleotide sequence ID" value="NZ_JASCRZ010000001.1"/>
</dbReference>
<keyword evidence="1" id="KW-0472">Membrane</keyword>
<name>A0ABT6V7N1_9FLAO</name>
<dbReference type="EMBL" id="JASCRZ010000001">
    <property type="protein sequence ID" value="MDI5894235.1"/>
    <property type="molecule type" value="Genomic_DNA"/>
</dbReference>
<protein>
    <submittedName>
        <fullName evidence="2">Uncharacterized protein</fullName>
    </submittedName>
</protein>
<evidence type="ECO:0000256" key="1">
    <source>
        <dbReference type="SAM" id="Phobius"/>
    </source>
</evidence>
<sequence length="275" mass="30920">MSNEESRKCIFFSIDKFDGTVATNASLIKQPNLNKMRKLITLLIIVLILIPKKVEAQNNGTVAVAAIAGIAAIGAGIFAVDQMKEQAELKATQWILNNHPELTSFSLKTLAFEGKKLKDMSSVSVILYNVQEFQPQEKSVLDGKKQVLFGFTSNGWVNESGVNFDKVKWYLIDESEWIKMMTSYVKVASGVNDNKLIKDKLVEGKIVNKGVKINGKIVVPFFELSGDMYVVADYSNEMKFIYNERSLGIFLKETRDLVQIGRAEIIDIHDFFFSK</sequence>
<keyword evidence="1" id="KW-0812">Transmembrane</keyword>
<accession>A0ABT6V7N1</accession>
<evidence type="ECO:0000313" key="3">
    <source>
        <dbReference type="Proteomes" id="UP001243403"/>
    </source>
</evidence>
<dbReference type="Proteomes" id="UP001243403">
    <property type="component" value="Unassembled WGS sequence"/>
</dbReference>
<keyword evidence="1" id="KW-1133">Transmembrane helix</keyword>
<comment type="caution">
    <text evidence="2">The sequence shown here is derived from an EMBL/GenBank/DDBJ whole genome shotgun (WGS) entry which is preliminary data.</text>
</comment>
<gene>
    <name evidence="2" type="ORF">QLS65_04980</name>
</gene>
<keyword evidence="3" id="KW-1185">Reference proteome</keyword>
<organism evidence="2 3">
    <name type="scientific">Flavobacterium algoritolerans</name>
    <dbReference type="NCBI Taxonomy" id="3041254"/>
    <lineage>
        <taxon>Bacteria</taxon>
        <taxon>Pseudomonadati</taxon>
        <taxon>Bacteroidota</taxon>
        <taxon>Flavobacteriia</taxon>
        <taxon>Flavobacteriales</taxon>
        <taxon>Flavobacteriaceae</taxon>
        <taxon>Flavobacterium</taxon>
    </lineage>
</organism>
<evidence type="ECO:0000313" key="2">
    <source>
        <dbReference type="EMBL" id="MDI5894235.1"/>
    </source>
</evidence>